<feature type="signal peptide" evidence="2">
    <location>
        <begin position="1"/>
        <end position="22"/>
    </location>
</feature>
<feature type="region of interest" description="Disordered" evidence="1">
    <location>
        <begin position="155"/>
        <end position="179"/>
    </location>
</feature>
<evidence type="ECO:0000313" key="3">
    <source>
        <dbReference type="EMBL" id="WED42729.1"/>
    </source>
</evidence>
<keyword evidence="2" id="KW-0732">Signal</keyword>
<dbReference type="EMBL" id="CP119078">
    <property type="protein sequence ID" value="WED42729.1"/>
    <property type="molecule type" value="Genomic_DNA"/>
</dbReference>
<feature type="compositionally biased region" description="Polar residues" evidence="1">
    <location>
        <begin position="166"/>
        <end position="179"/>
    </location>
</feature>
<evidence type="ECO:0000256" key="2">
    <source>
        <dbReference type="SAM" id="SignalP"/>
    </source>
</evidence>
<name>A0ABY8ASH9_9GAMM</name>
<proteinExistence type="predicted"/>
<reference evidence="3 4" key="1">
    <citation type="submission" date="2023-02" db="EMBL/GenBank/DDBJ databases">
        <title>Genome Sequence of L. cardiaca H63T.</title>
        <authorList>
            <person name="Lopez A.E."/>
            <person name="Cianciotto N.P."/>
        </authorList>
    </citation>
    <scope>NUCLEOTIDE SEQUENCE [LARGE SCALE GENOMIC DNA]</scope>
    <source>
        <strain evidence="3 4">H63</strain>
    </source>
</reference>
<protein>
    <submittedName>
        <fullName evidence="3">DotI/IcmL family type IV secretion protein</fullName>
    </submittedName>
</protein>
<dbReference type="Pfam" id="PF11393">
    <property type="entry name" value="T4BSS_DotI_IcmL"/>
    <property type="match status" value="1"/>
</dbReference>
<organism evidence="3 4">
    <name type="scientific">Legionella cardiaca</name>
    <dbReference type="NCBI Taxonomy" id="1071983"/>
    <lineage>
        <taxon>Bacteria</taxon>
        <taxon>Pseudomonadati</taxon>
        <taxon>Pseudomonadota</taxon>
        <taxon>Gammaproteobacteria</taxon>
        <taxon>Legionellales</taxon>
        <taxon>Legionellaceae</taxon>
        <taxon>Legionella</taxon>
    </lineage>
</organism>
<evidence type="ECO:0000313" key="4">
    <source>
        <dbReference type="Proteomes" id="UP001222087"/>
    </source>
</evidence>
<dbReference type="CDD" id="cd16385">
    <property type="entry name" value="IcmL"/>
    <property type="match status" value="1"/>
</dbReference>
<keyword evidence="4" id="KW-1185">Reference proteome</keyword>
<feature type="chain" id="PRO_5047195010" evidence="2">
    <location>
        <begin position="23"/>
        <end position="179"/>
    </location>
</feature>
<accession>A0ABY8ASH9</accession>
<dbReference type="RefSeq" id="WP_275088545.1">
    <property type="nucleotide sequence ID" value="NZ_CP119078.1"/>
</dbReference>
<sequence>MIRQSKRYFLLLLFIFSAQSFAAAPDKTQLAVWANEAIVATYTFDYQNFLARQKEIAKYFSAAGWTAYSTALNASKLPETVKNNSYFVSAVATLPPEIKTINATQWQAIMPILVLYKNPQYQQKQNLLVTINFVPAPAGQGVRGLSIVSLQSKVTQPPCECKPQEESTPADTTSNGNPQ</sequence>
<dbReference type="InterPro" id="IPR021055">
    <property type="entry name" value="T4BSS_IcmL/DotI"/>
</dbReference>
<dbReference type="Proteomes" id="UP001222087">
    <property type="component" value="Chromosome"/>
</dbReference>
<evidence type="ECO:0000256" key="1">
    <source>
        <dbReference type="SAM" id="MobiDB-lite"/>
    </source>
</evidence>
<gene>
    <name evidence="3" type="ORF">PXX05_12615</name>
</gene>